<feature type="transmembrane region" description="Helical" evidence="12">
    <location>
        <begin position="319"/>
        <end position="337"/>
    </location>
</feature>
<dbReference type="OrthoDB" id="192733at2759"/>
<keyword evidence="5 12" id="KW-0812">Transmembrane</keyword>
<name>A0A6G1GW14_9PEZI</name>
<evidence type="ECO:0000256" key="6">
    <source>
        <dbReference type="ARBA" id="ARBA00022970"/>
    </source>
</evidence>
<dbReference type="InterPro" id="IPR044738">
    <property type="entry name" value="Atg22"/>
</dbReference>
<feature type="compositionally biased region" description="Polar residues" evidence="13">
    <location>
        <begin position="231"/>
        <end position="241"/>
    </location>
</feature>
<evidence type="ECO:0000256" key="4">
    <source>
        <dbReference type="ARBA" id="ARBA00022554"/>
    </source>
</evidence>
<comment type="similarity">
    <text evidence="2 12">Belongs to the ATG22 family.</text>
</comment>
<keyword evidence="7 12" id="KW-1133">Transmembrane helix</keyword>
<organism evidence="14 15">
    <name type="scientific">Aulographum hederae CBS 113979</name>
    <dbReference type="NCBI Taxonomy" id="1176131"/>
    <lineage>
        <taxon>Eukaryota</taxon>
        <taxon>Fungi</taxon>
        <taxon>Dikarya</taxon>
        <taxon>Ascomycota</taxon>
        <taxon>Pezizomycotina</taxon>
        <taxon>Dothideomycetes</taxon>
        <taxon>Pleosporomycetidae</taxon>
        <taxon>Aulographales</taxon>
        <taxon>Aulographaceae</taxon>
    </lineage>
</organism>
<dbReference type="Pfam" id="PF11700">
    <property type="entry name" value="ATG22"/>
    <property type="match status" value="1"/>
</dbReference>
<feature type="transmembrane region" description="Helical" evidence="12">
    <location>
        <begin position="26"/>
        <end position="49"/>
    </location>
</feature>
<evidence type="ECO:0000313" key="15">
    <source>
        <dbReference type="Proteomes" id="UP000800041"/>
    </source>
</evidence>
<protein>
    <recommendedName>
        <fullName evidence="12">Autophagy-related protein</fullName>
    </recommendedName>
</protein>
<proteinExistence type="inferred from homology"/>
<feature type="compositionally biased region" description="Acidic residues" evidence="13">
    <location>
        <begin position="248"/>
        <end position="257"/>
    </location>
</feature>
<evidence type="ECO:0000256" key="12">
    <source>
        <dbReference type="RuleBase" id="RU363073"/>
    </source>
</evidence>
<feature type="transmembrane region" description="Helical" evidence="12">
    <location>
        <begin position="287"/>
        <end position="307"/>
    </location>
</feature>
<keyword evidence="15" id="KW-1185">Reference proteome</keyword>
<dbReference type="Gene3D" id="1.20.1250.20">
    <property type="entry name" value="MFS general substrate transporter like domains"/>
    <property type="match status" value="1"/>
</dbReference>
<dbReference type="GO" id="GO:0032974">
    <property type="term" value="P:amino acid transmembrane export from vacuole"/>
    <property type="evidence" value="ECO:0007669"/>
    <property type="project" value="InterPro"/>
</dbReference>
<feature type="transmembrane region" description="Helical" evidence="12">
    <location>
        <begin position="491"/>
        <end position="515"/>
    </location>
</feature>
<feature type="transmembrane region" description="Helical" evidence="12">
    <location>
        <begin position="424"/>
        <end position="445"/>
    </location>
</feature>
<dbReference type="EMBL" id="ML977164">
    <property type="protein sequence ID" value="KAF1985115.1"/>
    <property type="molecule type" value="Genomic_DNA"/>
</dbReference>
<evidence type="ECO:0000313" key="14">
    <source>
        <dbReference type="EMBL" id="KAF1985115.1"/>
    </source>
</evidence>
<keyword evidence="8 12" id="KW-0072">Autophagy</keyword>
<evidence type="ECO:0000256" key="13">
    <source>
        <dbReference type="SAM" id="MobiDB-lite"/>
    </source>
</evidence>
<feature type="region of interest" description="Disordered" evidence="13">
    <location>
        <begin position="598"/>
        <end position="620"/>
    </location>
</feature>
<feature type="transmembrane region" description="Helical" evidence="12">
    <location>
        <begin position="150"/>
        <end position="173"/>
    </location>
</feature>
<evidence type="ECO:0000256" key="1">
    <source>
        <dbReference type="ARBA" id="ARBA00004128"/>
    </source>
</evidence>
<dbReference type="InterPro" id="IPR024671">
    <property type="entry name" value="Atg22-like"/>
</dbReference>
<evidence type="ECO:0000256" key="3">
    <source>
        <dbReference type="ARBA" id="ARBA00022448"/>
    </source>
</evidence>
<accession>A0A6G1GW14</accession>
<evidence type="ECO:0000256" key="8">
    <source>
        <dbReference type="ARBA" id="ARBA00023006"/>
    </source>
</evidence>
<feature type="transmembrane region" description="Helical" evidence="12">
    <location>
        <begin position="389"/>
        <end position="412"/>
    </location>
</feature>
<evidence type="ECO:0000256" key="9">
    <source>
        <dbReference type="ARBA" id="ARBA00023136"/>
    </source>
</evidence>
<dbReference type="GO" id="GO:0006914">
    <property type="term" value="P:autophagy"/>
    <property type="evidence" value="ECO:0007669"/>
    <property type="project" value="UniProtKB-KW"/>
</dbReference>
<keyword evidence="10" id="KW-0325">Glycoprotein</keyword>
<keyword evidence="9 12" id="KW-0472">Membrane</keyword>
<evidence type="ECO:0000256" key="5">
    <source>
        <dbReference type="ARBA" id="ARBA00022692"/>
    </source>
</evidence>
<keyword evidence="3 12" id="KW-0813">Transport</keyword>
<feature type="region of interest" description="Disordered" evidence="13">
    <location>
        <begin position="227"/>
        <end position="270"/>
    </location>
</feature>
<dbReference type="SUPFAM" id="SSF103473">
    <property type="entry name" value="MFS general substrate transporter"/>
    <property type="match status" value="1"/>
</dbReference>
<dbReference type="PANTHER" id="PTHR23519:SF3">
    <property type="entry name" value="AUTOPHAGY-RELATED PROTEIN 22-2"/>
    <property type="match status" value="1"/>
</dbReference>
<keyword evidence="4 12" id="KW-0926">Vacuole</keyword>
<dbReference type="InterPro" id="IPR036259">
    <property type="entry name" value="MFS_trans_sf"/>
</dbReference>
<comment type="function">
    <text evidence="11 12">Vacuolar effluxer which mediate the efflux of amino acids resulting from autophagic degradation. The release of autophagic amino acids allows the maintenance of protein synthesis and viability during nitrogen starvation.</text>
</comment>
<evidence type="ECO:0000256" key="7">
    <source>
        <dbReference type="ARBA" id="ARBA00022989"/>
    </source>
</evidence>
<dbReference type="PANTHER" id="PTHR23519">
    <property type="entry name" value="AUTOPHAGY-RELATED PROTEIN 22"/>
    <property type="match status" value="1"/>
</dbReference>
<evidence type="ECO:0000256" key="11">
    <source>
        <dbReference type="ARBA" id="ARBA00024801"/>
    </source>
</evidence>
<feature type="transmembrane region" description="Helical" evidence="12">
    <location>
        <begin position="527"/>
        <end position="546"/>
    </location>
</feature>
<comment type="subcellular location">
    <subcellularLocation>
        <location evidence="1 12">Vacuole membrane</location>
        <topology evidence="1 12">Multi-pass membrane protein</topology>
    </subcellularLocation>
</comment>
<feature type="transmembrane region" description="Helical" evidence="12">
    <location>
        <begin position="558"/>
        <end position="579"/>
    </location>
</feature>
<feature type="transmembrane region" description="Helical" evidence="12">
    <location>
        <begin position="119"/>
        <end position="138"/>
    </location>
</feature>
<feature type="transmembrane region" description="Helical" evidence="12">
    <location>
        <begin position="457"/>
        <end position="479"/>
    </location>
</feature>
<evidence type="ECO:0000256" key="2">
    <source>
        <dbReference type="ARBA" id="ARBA00006978"/>
    </source>
</evidence>
<gene>
    <name evidence="14" type="ORF">K402DRAFT_380006</name>
</gene>
<dbReference type="AlphaFoldDB" id="A0A6G1GW14"/>
<reference evidence="14" key="1">
    <citation type="journal article" date="2020" name="Stud. Mycol.">
        <title>101 Dothideomycetes genomes: a test case for predicting lifestyles and emergence of pathogens.</title>
        <authorList>
            <person name="Haridas S."/>
            <person name="Albert R."/>
            <person name="Binder M."/>
            <person name="Bloem J."/>
            <person name="Labutti K."/>
            <person name="Salamov A."/>
            <person name="Andreopoulos B."/>
            <person name="Baker S."/>
            <person name="Barry K."/>
            <person name="Bills G."/>
            <person name="Bluhm B."/>
            <person name="Cannon C."/>
            <person name="Castanera R."/>
            <person name="Culley D."/>
            <person name="Daum C."/>
            <person name="Ezra D."/>
            <person name="Gonzalez J."/>
            <person name="Henrissat B."/>
            <person name="Kuo A."/>
            <person name="Liang C."/>
            <person name="Lipzen A."/>
            <person name="Lutzoni F."/>
            <person name="Magnuson J."/>
            <person name="Mondo S."/>
            <person name="Nolan M."/>
            <person name="Ohm R."/>
            <person name="Pangilinan J."/>
            <person name="Park H.-J."/>
            <person name="Ramirez L."/>
            <person name="Alfaro M."/>
            <person name="Sun H."/>
            <person name="Tritt A."/>
            <person name="Yoshinaga Y."/>
            <person name="Zwiers L.-H."/>
            <person name="Turgeon B."/>
            <person name="Goodwin S."/>
            <person name="Spatafora J."/>
            <person name="Crous P."/>
            <person name="Grigoriev I."/>
        </authorList>
    </citation>
    <scope>NUCLEOTIDE SEQUENCE</scope>
    <source>
        <strain evidence="14">CBS 113979</strain>
    </source>
</reference>
<dbReference type="Proteomes" id="UP000800041">
    <property type="component" value="Unassembled WGS sequence"/>
</dbReference>
<feature type="transmembrane region" description="Helical" evidence="12">
    <location>
        <begin position="179"/>
        <end position="203"/>
    </location>
</feature>
<evidence type="ECO:0000256" key="10">
    <source>
        <dbReference type="ARBA" id="ARBA00023180"/>
    </source>
</evidence>
<dbReference type="CDD" id="cd17483">
    <property type="entry name" value="MFS_Atg22_like"/>
    <property type="match status" value="1"/>
</dbReference>
<dbReference type="InterPro" id="IPR050495">
    <property type="entry name" value="ATG22/LtaA_families"/>
</dbReference>
<dbReference type="GO" id="GO:0005774">
    <property type="term" value="C:vacuolar membrane"/>
    <property type="evidence" value="ECO:0007669"/>
    <property type="project" value="UniProtKB-SubCell"/>
</dbReference>
<sequence length="620" mass="67447">MDGRQRPARYAGEDNRLTSKKELLGWYSYGLAAEIFAVCGVGSFLPVTLEQLARERGFLRSDRSIPCVSYASAPSRRPGTDDSGPPPGLLLLGRSLLRKRDDNQCIVHLFGGEINTASFAMYTFSLSVFVQALTLVSVSAIADHGDNRKIMLLGFGFIGSLACMLFIVVFPAIFLVGPLLVITSVTCLGSSFVLLNSFLPLLVANHPDIRLANHAEEDTTSVPLAPLYESRNGTANPTESNDLPDPNSFDDDEDFEDAGPPKSQPPPRNVNAELQLSNQISARGVGIGYIAAVSIQILCIVILVLFSKLTPKPISKSTIPLRLILFFVGCCWAIGSIPTARYLRRRPGPPLPAVSHSRNRFLAALTYLAFAWKSLWRTVKLAAQLRQAVVFLCAWFLLSDAIATVSGTAILFAKTELQMPTEAVAAVSVVATISGVAGAFTWPIIARRFDLKSNQTIICCICLFELIPLYGLLGFIPFIKTWGVGGLQKPWEIFPLAFIHGFVMGGLSSLCRSFYGVLIPPGSEAAFYALYAVTDKGSSVIGPAIVGSILDGTGEIRMAFWFLAVLIVLPAPLVWYVDFEKGRDDAVRMAKRIGGRDVDHGRQERGDEGEEHEELLASRD</sequence>
<keyword evidence="6 12" id="KW-0029">Amino-acid transport</keyword>